<keyword evidence="3" id="KW-1185">Reference proteome</keyword>
<name>A0A1X6NUY5_PORUM</name>
<dbReference type="AlphaFoldDB" id="A0A1X6NUY5"/>
<reference evidence="2 3" key="1">
    <citation type="submission" date="2017-03" db="EMBL/GenBank/DDBJ databases">
        <title>WGS assembly of Porphyra umbilicalis.</title>
        <authorList>
            <person name="Brawley S.H."/>
            <person name="Blouin N.A."/>
            <person name="Ficko-Blean E."/>
            <person name="Wheeler G.L."/>
            <person name="Lohr M."/>
            <person name="Goodson H.V."/>
            <person name="Jenkins J.W."/>
            <person name="Blaby-Haas C.E."/>
            <person name="Helliwell K.E."/>
            <person name="Chan C."/>
            <person name="Marriage T."/>
            <person name="Bhattacharya D."/>
            <person name="Klein A.S."/>
            <person name="Badis Y."/>
            <person name="Brodie J."/>
            <person name="Cao Y."/>
            <person name="Collen J."/>
            <person name="Dittami S.M."/>
            <person name="Gachon C.M."/>
            <person name="Green B.R."/>
            <person name="Karpowicz S."/>
            <person name="Kim J.W."/>
            <person name="Kudahl U."/>
            <person name="Lin S."/>
            <person name="Michel G."/>
            <person name="Mittag M."/>
            <person name="Olson B.J."/>
            <person name="Pangilinan J."/>
            <person name="Peng Y."/>
            <person name="Qiu H."/>
            <person name="Shu S."/>
            <person name="Singer J.T."/>
            <person name="Smith A.G."/>
            <person name="Sprecher B.N."/>
            <person name="Wagner V."/>
            <person name="Wang W."/>
            <person name="Wang Z.-Y."/>
            <person name="Yan J."/>
            <person name="Yarish C."/>
            <person name="Zoeuner-Riek S."/>
            <person name="Zhuang Y."/>
            <person name="Zou Y."/>
            <person name="Lindquist E.A."/>
            <person name="Grimwood J."/>
            <person name="Barry K."/>
            <person name="Rokhsar D.S."/>
            <person name="Schmutz J."/>
            <person name="Stiller J.W."/>
            <person name="Grossman A.R."/>
            <person name="Prochnik S.E."/>
        </authorList>
    </citation>
    <scope>NUCLEOTIDE SEQUENCE [LARGE SCALE GENOMIC DNA]</scope>
    <source>
        <strain evidence="2">4086291</strain>
    </source>
</reference>
<dbReference type="Proteomes" id="UP000218209">
    <property type="component" value="Unassembled WGS sequence"/>
</dbReference>
<gene>
    <name evidence="2" type="ORF">BU14_0433s0002</name>
</gene>
<evidence type="ECO:0000313" key="3">
    <source>
        <dbReference type="Proteomes" id="UP000218209"/>
    </source>
</evidence>
<organism evidence="2 3">
    <name type="scientific">Porphyra umbilicalis</name>
    <name type="common">Purple laver</name>
    <name type="synonym">Red alga</name>
    <dbReference type="NCBI Taxonomy" id="2786"/>
    <lineage>
        <taxon>Eukaryota</taxon>
        <taxon>Rhodophyta</taxon>
        <taxon>Bangiophyceae</taxon>
        <taxon>Bangiales</taxon>
        <taxon>Bangiaceae</taxon>
        <taxon>Porphyra</taxon>
    </lineage>
</organism>
<feature type="region of interest" description="Disordered" evidence="1">
    <location>
        <begin position="66"/>
        <end position="96"/>
    </location>
</feature>
<accession>A0A1X6NUY5</accession>
<protein>
    <submittedName>
        <fullName evidence="2">Uncharacterized protein</fullName>
    </submittedName>
</protein>
<evidence type="ECO:0000256" key="1">
    <source>
        <dbReference type="SAM" id="MobiDB-lite"/>
    </source>
</evidence>
<proteinExistence type="predicted"/>
<evidence type="ECO:0000313" key="2">
    <source>
        <dbReference type="EMBL" id="OSX72444.1"/>
    </source>
</evidence>
<dbReference type="EMBL" id="KV919060">
    <property type="protein sequence ID" value="OSX72444.1"/>
    <property type="molecule type" value="Genomic_DNA"/>
</dbReference>
<sequence>MSRAAVNRMAGPMLVFLGLSTIGASAMLVPILSARRAGGSVQRGPLADGAVDDGATMAHLRGLAIQQQQQDVDQRRGVEGVASPTGAVPALPPPRS</sequence>